<dbReference type="RefSeq" id="WP_014219977.1">
    <property type="nucleotide sequence ID" value="NZ_LWBO01000010.1"/>
</dbReference>
<dbReference type="Gene3D" id="1.20.5.4090">
    <property type="match status" value="1"/>
</dbReference>
<keyword evidence="1" id="KW-0472">Membrane</keyword>
<keyword evidence="2" id="KW-0175">Coiled coil</keyword>
<organism evidence="4 5">
    <name type="scientific">Niastella koreensis</name>
    <dbReference type="NCBI Taxonomy" id="354356"/>
    <lineage>
        <taxon>Bacteria</taxon>
        <taxon>Pseudomonadati</taxon>
        <taxon>Bacteroidota</taxon>
        <taxon>Chitinophagia</taxon>
        <taxon>Chitinophagales</taxon>
        <taxon>Chitinophagaceae</taxon>
        <taxon>Niastella</taxon>
    </lineage>
</organism>
<evidence type="ECO:0000313" key="4">
    <source>
        <dbReference type="EMBL" id="OQP49626.1"/>
    </source>
</evidence>
<dbReference type="SUPFAM" id="SSF103088">
    <property type="entry name" value="OmpA-like"/>
    <property type="match status" value="1"/>
</dbReference>
<reference evidence="4 5" key="1">
    <citation type="submission" date="2016-04" db="EMBL/GenBank/DDBJ databases">
        <authorList>
            <person name="Chen L."/>
            <person name="Zhuang W."/>
            <person name="Wang G."/>
        </authorList>
    </citation>
    <scope>NUCLEOTIDE SEQUENCE [LARGE SCALE GENOMIC DNA]</scope>
    <source>
        <strain evidence="5">GR20</strain>
    </source>
</reference>
<dbReference type="CDD" id="cd07185">
    <property type="entry name" value="OmpA_C-like"/>
    <property type="match status" value="1"/>
</dbReference>
<dbReference type="Proteomes" id="UP000192277">
    <property type="component" value="Unassembled WGS sequence"/>
</dbReference>
<dbReference type="Gene3D" id="3.30.1330.60">
    <property type="entry name" value="OmpA-like domain"/>
    <property type="match status" value="1"/>
</dbReference>
<evidence type="ECO:0000259" key="3">
    <source>
        <dbReference type="PROSITE" id="PS51123"/>
    </source>
</evidence>
<proteinExistence type="predicted"/>
<dbReference type="SUPFAM" id="SSF57997">
    <property type="entry name" value="Tropomyosin"/>
    <property type="match status" value="1"/>
</dbReference>
<gene>
    <name evidence="4" type="ORF">A4D02_28975</name>
</gene>
<feature type="domain" description="OmpA-like" evidence="3">
    <location>
        <begin position="121"/>
        <end position="243"/>
    </location>
</feature>
<dbReference type="PROSITE" id="PS51123">
    <property type="entry name" value="OMPA_2"/>
    <property type="match status" value="1"/>
</dbReference>
<accession>A0ABX3P238</accession>
<dbReference type="PANTHER" id="PTHR30329">
    <property type="entry name" value="STATOR ELEMENT OF FLAGELLAR MOTOR COMPLEX"/>
    <property type="match status" value="1"/>
</dbReference>
<evidence type="ECO:0000256" key="2">
    <source>
        <dbReference type="SAM" id="Coils"/>
    </source>
</evidence>
<sequence>MQLQIITKVLVVNCLFLSACVSSKKYKEVKSELDQLNSQNQSLSQQNSTLKKQLGEVNDQYGSVKAEYASYKTGCEGAQKKLATYETALHQLKGRIDEVQKALAAGEADFASKGVSVYEKEGRIYVDMQDNLMYSSGSSKLKEEGMKALGPVASALNQYPELQVFVVGHTDSVSFKKGIDKDNLGLSTDRANTVVRTLVGNYNVNPDRLVAAGQGKYGPIADNSTADGRAKNRRTEIILNPDLEKILNALKE</sequence>
<protein>
    <recommendedName>
        <fullName evidence="3">OmpA-like domain-containing protein</fullName>
    </recommendedName>
</protein>
<evidence type="ECO:0000256" key="1">
    <source>
        <dbReference type="PROSITE-ProRule" id="PRU00473"/>
    </source>
</evidence>
<name>A0ABX3P238_9BACT</name>
<dbReference type="EMBL" id="LWBO01000010">
    <property type="protein sequence ID" value="OQP49626.1"/>
    <property type="molecule type" value="Genomic_DNA"/>
</dbReference>
<dbReference type="Pfam" id="PF00691">
    <property type="entry name" value="OmpA"/>
    <property type="match status" value="1"/>
</dbReference>
<keyword evidence="5" id="KW-1185">Reference proteome</keyword>
<dbReference type="InterPro" id="IPR006665">
    <property type="entry name" value="OmpA-like"/>
</dbReference>
<dbReference type="PANTHER" id="PTHR30329:SF21">
    <property type="entry name" value="LIPOPROTEIN YIAD-RELATED"/>
    <property type="match status" value="1"/>
</dbReference>
<dbReference type="InterPro" id="IPR050330">
    <property type="entry name" value="Bact_OuterMem_StrucFunc"/>
</dbReference>
<evidence type="ECO:0000313" key="5">
    <source>
        <dbReference type="Proteomes" id="UP000192277"/>
    </source>
</evidence>
<dbReference type="InterPro" id="IPR036737">
    <property type="entry name" value="OmpA-like_sf"/>
</dbReference>
<comment type="caution">
    <text evidence="4">The sequence shown here is derived from an EMBL/GenBank/DDBJ whole genome shotgun (WGS) entry which is preliminary data.</text>
</comment>
<feature type="coiled-coil region" evidence="2">
    <location>
        <begin position="26"/>
        <end position="109"/>
    </location>
</feature>